<dbReference type="EMBL" id="CADCTA010000065">
    <property type="protein sequence ID" value="CAA9240512.1"/>
    <property type="molecule type" value="Genomic_DNA"/>
</dbReference>
<dbReference type="InterPro" id="IPR014710">
    <property type="entry name" value="RmlC-like_jellyroll"/>
</dbReference>
<dbReference type="PANTHER" id="PTHR35848">
    <property type="entry name" value="OXALATE-BINDING PROTEIN"/>
    <property type="match status" value="1"/>
</dbReference>
<reference evidence="3" key="1">
    <citation type="submission" date="2020-02" db="EMBL/GenBank/DDBJ databases">
        <authorList>
            <person name="Meier V. D."/>
        </authorList>
    </citation>
    <scope>NUCLEOTIDE SEQUENCE</scope>
    <source>
        <strain evidence="3">AVDCRST_MAG42</strain>
    </source>
</reference>
<dbReference type="Gene3D" id="2.60.120.10">
    <property type="entry name" value="Jelly Rolls"/>
    <property type="match status" value="1"/>
</dbReference>
<proteinExistence type="predicted"/>
<sequence>MKAVTGYHLITPDDLQWRPSNLMQIPNADFLERTGSENIGARLWRLPPWSANTLHKHIRAEEFYFVLEGLGKIRVGDETLTVPKHGGVLVGPDQLRQVFNDTDAETLWLIVGAPEELEFLLGSKSQMDLSLIYPEDPKQLPPELAGKRWPPAGEAL</sequence>
<keyword evidence="1" id="KW-0479">Metal-binding</keyword>
<evidence type="ECO:0000259" key="2">
    <source>
        <dbReference type="Pfam" id="PF07883"/>
    </source>
</evidence>
<protein>
    <submittedName>
        <fullName evidence="3">Cupin domain protein</fullName>
    </submittedName>
</protein>
<dbReference type="InterPro" id="IPR013096">
    <property type="entry name" value="Cupin_2"/>
</dbReference>
<dbReference type="InterPro" id="IPR051610">
    <property type="entry name" value="GPI/OXD"/>
</dbReference>
<evidence type="ECO:0000256" key="1">
    <source>
        <dbReference type="ARBA" id="ARBA00022723"/>
    </source>
</evidence>
<dbReference type="Pfam" id="PF07883">
    <property type="entry name" value="Cupin_2"/>
    <property type="match status" value="1"/>
</dbReference>
<name>A0A6J4I3F8_9BACT</name>
<dbReference type="AlphaFoldDB" id="A0A6J4I3F8"/>
<evidence type="ECO:0000313" key="3">
    <source>
        <dbReference type="EMBL" id="CAA9240512.1"/>
    </source>
</evidence>
<dbReference type="InterPro" id="IPR011051">
    <property type="entry name" value="RmlC_Cupin_sf"/>
</dbReference>
<feature type="domain" description="Cupin type-2" evidence="2">
    <location>
        <begin position="43"/>
        <end position="111"/>
    </location>
</feature>
<dbReference type="SUPFAM" id="SSF51182">
    <property type="entry name" value="RmlC-like cupins"/>
    <property type="match status" value="1"/>
</dbReference>
<organism evidence="3">
    <name type="scientific">uncultured Chthoniobacterales bacterium</name>
    <dbReference type="NCBI Taxonomy" id="1836801"/>
    <lineage>
        <taxon>Bacteria</taxon>
        <taxon>Pseudomonadati</taxon>
        <taxon>Verrucomicrobiota</taxon>
        <taxon>Spartobacteria</taxon>
        <taxon>Chthoniobacterales</taxon>
        <taxon>environmental samples</taxon>
    </lineage>
</organism>
<accession>A0A6J4I3F8</accession>
<dbReference type="GO" id="GO:0046872">
    <property type="term" value="F:metal ion binding"/>
    <property type="evidence" value="ECO:0007669"/>
    <property type="project" value="UniProtKB-KW"/>
</dbReference>
<gene>
    <name evidence="3" type="ORF">AVDCRST_MAG42-1678</name>
</gene>